<protein>
    <recommendedName>
        <fullName evidence="1">Myb/SANT-like domain-containing protein</fullName>
    </recommendedName>
</protein>
<evidence type="ECO:0000313" key="3">
    <source>
        <dbReference type="Proteomes" id="UP000653305"/>
    </source>
</evidence>
<reference evidence="2" key="1">
    <citation type="submission" date="2020-07" db="EMBL/GenBank/DDBJ databases">
        <title>Ethylene signaling mediates host invasion by parasitic plants.</title>
        <authorList>
            <person name="Yoshida S."/>
        </authorList>
    </citation>
    <scope>NUCLEOTIDE SEQUENCE</scope>
    <source>
        <strain evidence="2">Okayama</strain>
    </source>
</reference>
<evidence type="ECO:0000259" key="1">
    <source>
        <dbReference type="Pfam" id="PF12776"/>
    </source>
</evidence>
<comment type="caution">
    <text evidence="2">The sequence shown here is derived from an EMBL/GenBank/DDBJ whole genome shotgun (WGS) entry which is preliminary data.</text>
</comment>
<name>A0A830B281_9LAMI</name>
<sequence>MESSTSYAKPSSGRLSRRTWSVEEELILIQGLEDLVVRGWKADNGFKAGYAFILEKHIGQHFPDTDIKAEPYITSKMHVWKKSYGSLSLMQSRSGFGWNDSSNTIMVDREDIWDEHVKFDPNCKSMRYKTWPYFKDWIEIVGKDRATGENTRGYAYTTTEPCTEQPPKEGLSAPYVCLDEDIPAMEADDNSGTS</sequence>
<proteinExistence type="predicted"/>
<gene>
    <name evidence="2" type="ORF">PHJA_000089400</name>
</gene>
<dbReference type="Pfam" id="PF12776">
    <property type="entry name" value="Myb_DNA-bind_3"/>
    <property type="match status" value="1"/>
</dbReference>
<accession>A0A830B281</accession>
<dbReference type="AlphaFoldDB" id="A0A830B281"/>
<dbReference type="PANTHER" id="PTHR46250:SF15">
    <property type="entry name" value="OS01G0523800 PROTEIN"/>
    <property type="match status" value="1"/>
</dbReference>
<dbReference type="OrthoDB" id="1748457at2759"/>
<feature type="domain" description="Myb/SANT-like" evidence="1">
    <location>
        <begin position="19"/>
        <end position="116"/>
    </location>
</feature>
<dbReference type="EMBL" id="BMAC01000009">
    <property type="protein sequence ID" value="GFP79459.1"/>
    <property type="molecule type" value="Genomic_DNA"/>
</dbReference>
<dbReference type="InterPro" id="IPR024752">
    <property type="entry name" value="Myb/SANT-like_dom"/>
</dbReference>
<keyword evidence="3" id="KW-1185">Reference proteome</keyword>
<organism evidence="2 3">
    <name type="scientific">Phtheirospermum japonicum</name>
    <dbReference type="NCBI Taxonomy" id="374723"/>
    <lineage>
        <taxon>Eukaryota</taxon>
        <taxon>Viridiplantae</taxon>
        <taxon>Streptophyta</taxon>
        <taxon>Embryophyta</taxon>
        <taxon>Tracheophyta</taxon>
        <taxon>Spermatophyta</taxon>
        <taxon>Magnoliopsida</taxon>
        <taxon>eudicotyledons</taxon>
        <taxon>Gunneridae</taxon>
        <taxon>Pentapetalae</taxon>
        <taxon>asterids</taxon>
        <taxon>lamiids</taxon>
        <taxon>Lamiales</taxon>
        <taxon>Orobanchaceae</taxon>
        <taxon>Orobanchaceae incertae sedis</taxon>
        <taxon>Phtheirospermum</taxon>
    </lineage>
</organism>
<dbReference type="PANTHER" id="PTHR46250">
    <property type="entry name" value="MYB/SANT-LIKE DNA-BINDING DOMAIN PROTEIN-RELATED"/>
    <property type="match status" value="1"/>
</dbReference>
<evidence type="ECO:0000313" key="2">
    <source>
        <dbReference type="EMBL" id="GFP79459.1"/>
    </source>
</evidence>
<dbReference type="Proteomes" id="UP000653305">
    <property type="component" value="Unassembled WGS sequence"/>
</dbReference>